<keyword evidence="9" id="KW-1185">Reference proteome</keyword>
<evidence type="ECO:0000256" key="1">
    <source>
        <dbReference type="ARBA" id="ARBA00022490"/>
    </source>
</evidence>
<dbReference type="Gene3D" id="2.30.30.240">
    <property type="entry name" value="PRC-barrel domain"/>
    <property type="match status" value="1"/>
</dbReference>
<dbReference type="PANTHER" id="PTHR33692:SF1">
    <property type="entry name" value="RIBOSOME MATURATION FACTOR RIMM"/>
    <property type="match status" value="1"/>
</dbReference>
<dbReference type="Gene3D" id="2.40.30.60">
    <property type="entry name" value="RimM"/>
    <property type="match status" value="1"/>
</dbReference>
<comment type="subcellular location">
    <subcellularLocation>
        <location evidence="5">Cytoplasm</location>
    </subcellularLocation>
</comment>
<comment type="similarity">
    <text evidence="5">Belongs to the RimM family.</text>
</comment>
<sequence>MTEKLFTVGTIVNTHGIRGELKVVAHTDFPEERFQKKSKLFMHHADTQQTIPVEVESSRSQKNMFVIKFSGFNNINEVEKYKGWLLKVSESDREALDEDEYYYSDIIGCQVVTDEGEELGVIHEILSPGANDVWVVKRKKGGDVLLPVIDEVILDINITDKVIRVHIMEGLL</sequence>
<feature type="domain" description="RimM N-terminal" evidence="6">
    <location>
        <begin position="7"/>
        <end position="92"/>
    </location>
</feature>
<dbReference type="PANTHER" id="PTHR33692">
    <property type="entry name" value="RIBOSOME MATURATION FACTOR RIMM"/>
    <property type="match status" value="1"/>
</dbReference>
<comment type="subunit">
    <text evidence="5">Binds ribosomal protein uS19.</text>
</comment>
<dbReference type="GO" id="GO:0005840">
    <property type="term" value="C:ribosome"/>
    <property type="evidence" value="ECO:0007669"/>
    <property type="project" value="InterPro"/>
</dbReference>
<evidence type="ECO:0000256" key="3">
    <source>
        <dbReference type="ARBA" id="ARBA00022552"/>
    </source>
</evidence>
<dbReference type="GO" id="GO:0043022">
    <property type="term" value="F:ribosome binding"/>
    <property type="evidence" value="ECO:0007669"/>
    <property type="project" value="InterPro"/>
</dbReference>
<organism evidence="8 9">
    <name type="scientific">Paenibacillus selenitireducens</name>
    <dbReference type="NCBI Taxonomy" id="1324314"/>
    <lineage>
        <taxon>Bacteria</taxon>
        <taxon>Bacillati</taxon>
        <taxon>Bacillota</taxon>
        <taxon>Bacilli</taxon>
        <taxon>Bacillales</taxon>
        <taxon>Paenibacillaceae</taxon>
        <taxon>Paenibacillus</taxon>
    </lineage>
</organism>
<dbReference type="SUPFAM" id="SSF50447">
    <property type="entry name" value="Translation proteins"/>
    <property type="match status" value="1"/>
</dbReference>
<dbReference type="NCBIfam" id="TIGR02273">
    <property type="entry name" value="16S_RimM"/>
    <property type="match status" value="1"/>
</dbReference>
<keyword evidence="4 5" id="KW-0143">Chaperone</keyword>
<dbReference type="InterPro" id="IPR011961">
    <property type="entry name" value="RimM"/>
</dbReference>
<dbReference type="STRING" id="1324314.BVG16_13990"/>
<dbReference type="GO" id="GO:0005737">
    <property type="term" value="C:cytoplasm"/>
    <property type="evidence" value="ECO:0007669"/>
    <property type="project" value="UniProtKB-SubCell"/>
</dbReference>
<dbReference type="OrthoDB" id="9810331at2"/>
<evidence type="ECO:0000313" key="9">
    <source>
        <dbReference type="Proteomes" id="UP000190188"/>
    </source>
</evidence>
<dbReference type="InterPro" id="IPR027275">
    <property type="entry name" value="PRC-brl_dom"/>
</dbReference>
<comment type="domain">
    <text evidence="5">The PRC barrel domain binds ribosomal protein uS19.</text>
</comment>
<dbReference type="Pfam" id="PF01782">
    <property type="entry name" value="RimM"/>
    <property type="match status" value="1"/>
</dbReference>
<accession>A0A1T2XCJ8</accession>
<dbReference type="GO" id="GO:0006364">
    <property type="term" value="P:rRNA processing"/>
    <property type="evidence" value="ECO:0007669"/>
    <property type="project" value="UniProtKB-UniRule"/>
</dbReference>
<reference evidence="8 9" key="1">
    <citation type="submission" date="2017-01" db="EMBL/GenBank/DDBJ databases">
        <title>Genome analysis of Paenibacillus selenitrireducens ES3-24.</title>
        <authorList>
            <person name="Xu D."/>
            <person name="Yao R."/>
            <person name="Zheng S."/>
        </authorList>
    </citation>
    <scope>NUCLEOTIDE SEQUENCE [LARGE SCALE GENOMIC DNA]</scope>
    <source>
        <strain evidence="8 9">ES3-24</strain>
    </source>
</reference>
<dbReference type="InterPro" id="IPR009000">
    <property type="entry name" value="Transl_B-barrel_sf"/>
</dbReference>
<keyword evidence="2 5" id="KW-0690">Ribosome biogenesis</keyword>
<dbReference type="GO" id="GO:0042274">
    <property type="term" value="P:ribosomal small subunit biogenesis"/>
    <property type="evidence" value="ECO:0007669"/>
    <property type="project" value="UniProtKB-UniRule"/>
</dbReference>
<dbReference type="HAMAP" id="MF_00014">
    <property type="entry name" value="Ribosome_mat_RimM"/>
    <property type="match status" value="1"/>
</dbReference>
<evidence type="ECO:0000313" key="8">
    <source>
        <dbReference type="EMBL" id="OPA77555.1"/>
    </source>
</evidence>
<evidence type="ECO:0000256" key="4">
    <source>
        <dbReference type="ARBA" id="ARBA00023186"/>
    </source>
</evidence>
<keyword evidence="1 5" id="KW-0963">Cytoplasm</keyword>
<protein>
    <recommendedName>
        <fullName evidence="5">Ribosome maturation factor RimM</fullName>
    </recommendedName>
</protein>
<dbReference type="Proteomes" id="UP000190188">
    <property type="component" value="Unassembled WGS sequence"/>
</dbReference>
<dbReference type="EMBL" id="MSZX01000005">
    <property type="protein sequence ID" value="OPA77555.1"/>
    <property type="molecule type" value="Genomic_DNA"/>
</dbReference>
<evidence type="ECO:0000259" key="7">
    <source>
        <dbReference type="Pfam" id="PF05239"/>
    </source>
</evidence>
<dbReference type="Pfam" id="PF05239">
    <property type="entry name" value="PRC"/>
    <property type="match status" value="1"/>
</dbReference>
<dbReference type="RefSeq" id="WP_078499296.1">
    <property type="nucleotide sequence ID" value="NZ_MSZX01000005.1"/>
</dbReference>
<dbReference type="SUPFAM" id="SSF50346">
    <property type="entry name" value="PRC-barrel domain"/>
    <property type="match status" value="1"/>
</dbReference>
<dbReference type="InterPro" id="IPR011033">
    <property type="entry name" value="PRC_barrel-like_sf"/>
</dbReference>
<dbReference type="AlphaFoldDB" id="A0A1T2XCJ8"/>
<evidence type="ECO:0000256" key="2">
    <source>
        <dbReference type="ARBA" id="ARBA00022517"/>
    </source>
</evidence>
<evidence type="ECO:0000259" key="6">
    <source>
        <dbReference type="Pfam" id="PF01782"/>
    </source>
</evidence>
<proteinExistence type="inferred from homology"/>
<comment type="function">
    <text evidence="5">An accessory protein needed during the final step in the assembly of 30S ribosomal subunit, possibly for assembly of the head region. Essential for efficient processing of 16S rRNA. May be needed both before and after RbfA during the maturation of 16S rRNA. It has affinity for free ribosomal 30S subunits but not for 70S ribosomes.</text>
</comment>
<comment type="caution">
    <text evidence="8">The sequence shown here is derived from an EMBL/GenBank/DDBJ whole genome shotgun (WGS) entry which is preliminary data.</text>
</comment>
<keyword evidence="3 5" id="KW-0698">rRNA processing</keyword>
<feature type="domain" description="PRC-barrel" evidence="7">
    <location>
        <begin position="98"/>
        <end position="172"/>
    </location>
</feature>
<evidence type="ECO:0000256" key="5">
    <source>
        <dbReference type="HAMAP-Rule" id="MF_00014"/>
    </source>
</evidence>
<dbReference type="InterPro" id="IPR036976">
    <property type="entry name" value="RimM_N_sf"/>
</dbReference>
<name>A0A1T2XCJ8_9BACL</name>
<gene>
    <name evidence="5" type="primary">rimM</name>
    <name evidence="8" type="ORF">BVG16_13990</name>
</gene>
<dbReference type="InterPro" id="IPR002676">
    <property type="entry name" value="RimM_N"/>
</dbReference>